<evidence type="ECO:0000313" key="4">
    <source>
        <dbReference type="Proteomes" id="UP000290608"/>
    </source>
</evidence>
<keyword evidence="1" id="KW-0812">Transmembrane</keyword>
<feature type="transmembrane region" description="Helical" evidence="1">
    <location>
        <begin position="125"/>
        <end position="149"/>
    </location>
</feature>
<organism evidence="3 4">
    <name type="scientific">Leeuwenhoekiella marinoflava</name>
    <dbReference type="NCBI Taxonomy" id="988"/>
    <lineage>
        <taxon>Bacteria</taxon>
        <taxon>Pseudomonadati</taxon>
        <taxon>Bacteroidota</taxon>
        <taxon>Flavobacteriia</taxon>
        <taxon>Flavobacteriales</taxon>
        <taxon>Flavobacteriaceae</taxon>
        <taxon>Leeuwenhoekiella</taxon>
    </lineage>
</organism>
<sequence>MLFLIFDAMKKLLHTLYVNRYFLLFILLFAYFQSIYIRIVVRGGVNAYVFTPDAAFAALISVSILFLIMLFFIRKWNTSIVFGVQEMIKIFSASLVTFLIVTHLIGFVIAFFFDTIERNFNQQTLILSTFSIFLDGIIYGSFFLVYYYFQQNSKKQKQLISYNQTISESKINQLKTQLNPHFLFNNLNVLDQLIEEDKDKASDFLNEFADIYRYVLQASEQKFISLKEELIFAENYFRLIKHKYGNAYQLNIENQNSDGYIVPLTLQLLIENAVQHNLGTVKEPIYIQINIDRNINVINNYIPKRNAKLTSGRALNNLKEQYKLLTKTPIKIEKANSIFSVNLPIIKILN</sequence>
<feature type="domain" description="Signal transduction histidine kinase internal region" evidence="2">
    <location>
        <begin position="170"/>
        <end position="246"/>
    </location>
</feature>
<keyword evidence="1" id="KW-0472">Membrane</keyword>
<evidence type="ECO:0000256" key="1">
    <source>
        <dbReference type="SAM" id="Phobius"/>
    </source>
</evidence>
<evidence type="ECO:0000259" key="2">
    <source>
        <dbReference type="Pfam" id="PF06580"/>
    </source>
</evidence>
<name>A0A4Q0PSR7_9FLAO</name>
<gene>
    <name evidence="3" type="ORF">DSL99_108</name>
</gene>
<keyword evidence="1" id="KW-1133">Transmembrane helix</keyword>
<dbReference type="PANTHER" id="PTHR34220:SF7">
    <property type="entry name" value="SENSOR HISTIDINE KINASE YPDA"/>
    <property type="match status" value="1"/>
</dbReference>
<reference evidence="3 4" key="1">
    <citation type="submission" date="2018-07" db="EMBL/GenBank/DDBJ databases">
        <title>Leeuwenhoekiella genomics.</title>
        <authorList>
            <person name="Tahon G."/>
            <person name="Willems A."/>
        </authorList>
    </citation>
    <scope>NUCLEOTIDE SEQUENCE [LARGE SCALE GENOMIC DNA]</scope>
    <source>
        <strain evidence="3 4">LMG 1345</strain>
    </source>
</reference>
<comment type="caution">
    <text evidence="3">The sequence shown here is derived from an EMBL/GenBank/DDBJ whole genome shotgun (WGS) entry which is preliminary data.</text>
</comment>
<dbReference type="AlphaFoldDB" id="A0A4Q0PSR7"/>
<dbReference type="GO" id="GO:0016020">
    <property type="term" value="C:membrane"/>
    <property type="evidence" value="ECO:0007669"/>
    <property type="project" value="InterPro"/>
</dbReference>
<protein>
    <recommendedName>
        <fullName evidence="2">Signal transduction histidine kinase internal region domain-containing protein</fullName>
    </recommendedName>
</protein>
<dbReference type="InterPro" id="IPR010559">
    <property type="entry name" value="Sig_transdc_His_kin_internal"/>
</dbReference>
<dbReference type="Pfam" id="PF06580">
    <property type="entry name" value="His_kinase"/>
    <property type="match status" value="1"/>
</dbReference>
<dbReference type="EMBL" id="QOVL01000001">
    <property type="protein sequence ID" value="RXG33015.1"/>
    <property type="molecule type" value="Genomic_DNA"/>
</dbReference>
<evidence type="ECO:0000313" key="3">
    <source>
        <dbReference type="EMBL" id="RXG33015.1"/>
    </source>
</evidence>
<feature type="transmembrane region" description="Helical" evidence="1">
    <location>
        <begin position="21"/>
        <end position="41"/>
    </location>
</feature>
<feature type="transmembrane region" description="Helical" evidence="1">
    <location>
        <begin position="53"/>
        <end position="73"/>
    </location>
</feature>
<accession>A0A4Q0PSR7</accession>
<feature type="transmembrane region" description="Helical" evidence="1">
    <location>
        <begin position="93"/>
        <end position="113"/>
    </location>
</feature>
<dbReference type="Proteomes" id="UP000290608">
    <property type="component" value="Unassembled WGS sequence"/>
</dbReference>
<dbReference type="PANTHER" id="PTHR34220">
    <property type="entry name" value="SENSOR HISTIDINE KINASE YPDA"/>
    <property type="match status" value="1"/>
</dbReference>
<proteinExistence type="predicted"/>
<dbReference type="InterPro" id="IPR050640">
    <property type="entry name" value="Bact_2-comp_sensor_kinase"/>
</dbReference>
<dbReference type="GO" id="GO:0000155">
    <property type="term" value="F:phosphorelay sensor kinase activity"/>
    <property type="evidence" value="ECO:0007669"/>
    <property type="project" value="InterPro"/>
</dbReference>
<dbReference type="STRING" id="1122159.SAMN02745246_00167"/>